<dbReference type="Proteomes" id="UP000320235">
    <property type="component" value="Unassembled WGS sequence"/>
</dbReference>
<feature type="transmembrane region" description="Helical" evidence="1">
    <location>
        <begin position="212"/>
        <end position="235"/>
    </location>
</feature>
<dbReference type="OrthoDB" id="3171769at2"/>
<name>A0A543EE66_9MICO</name>
<dbReference type="InterPro" id="IPR047928">
    <property type="entry name" value="Perm_prefix_1"/>
</dbReference>
<comment type="caution">
    <text evidence="2">The sequence shown here is derived from an EMBL/GenBank/DDBJ whole genome shotgun (WGS) entry which is preliminary data.</text>
</comment>
<evidence type="ECO:0000313" key="2">
    <source>
        <dbReference type="EMBL" id="TQM19861.1"/>
    </source>
</evidence>
<keyword evidence="1" id="KW-1133">Transmembrane helix</keyword>
<feature type="transmembrane region" description="Helical" evidence="1">
    <location>
        <begin position="92"/>
        <end position="111"/>
    </location>
</feature>
<accession>A0A543EE66</accession>
<keyword evidence="3" id="KW-1185">Reference proteome</keyword>
<evidence type="ECO:0000313" key="3">
    <source>
        <dbReference type="Proteomes" id="UP000320235"/>
    </source>
</evidence>
<keyword evidence="1" id="KW-0472">Membrane</keyword>
<proteinExistence type="predicted"/>
<reference evidence="2 3" key="1">
    <citation type="submission" date="2019-06" db="EMBL/GenBank/DDBJ databases">
        <title>Sequencing the genomes of 1000 actinobacteria strains.</title>
        <authorList>
            <person name="Klenk H.-P."/>
        </authorList>
    </citation>
    <scope>NUCLEOTIDE SEQUENCE [LARGE SCALE GENOMIC DNA]</scope>
    <source>
        <strain evidence="2 3">DSM 105492</strain>
    </source>
</reference>
<dbReference type="Pfam" id="PF22564">
    <property type="entry name" value="HAAS"/>
    <property type="match status" value="1"/>
</dbReference>
<dbReference type="RefSeq" id="WP_141896533.1">
    <property type="nucleotide sequence ID" value="NZ_BAABLH010000004.1"/>
</dbReference>
<protein>
    <submittedName>
        <fullName evidence="2">Uncharacterized protein</fullName>
    </submittedName>
</protein>
<dbReference type="AlphaFoldDB" id="A0A543EE66"/>
<feature type="transmembrane region" description="Helical" evidence="1">
    <location>
        <begin position="284"/>
        <end position="304"/>
    </location>
</feature>
<sequence length="324" mass="35068">MTTTDTLTDRYIDAAMRTVPEAQRDDLAAELRGSIDDQIEARIADGADPESAERAVLTDLGDPDVLAAGYTGRQLHLIGPRYYLDWWRLLKLLLWIVLPCVAFGVALGQVLSGATIGEVIGSAVVAVLTAALHIAFWVTLVFVVLERTGHETMTSGPWTPERLPEPRQRGAGLGDMITSIGFLLVMAGVILWDHFIGLVPTQRGLPFLDDGLWPWWIMALFLVMAMEAVLAIAVYGVGRWTVALAVANGILNLIIAVPALWLLAEGRLINPDFFPSIIEGADGETVQTIIVTIVGFVIVGVAIWDTTDAALKAARSRRAAHALD</sequence>
<dbReference type="NCBIfam" id="NF038403">
    <property type="entry name" value="perm_prefix_1"/>
    <property type="match status" value="1"/>
</dbReference>
<keyword evidence="1" id="KW-0812">Transmembrane</keyword>
<organism evidence="2 3">
    <name type="scientific">Microbacterium kyungheense</name>
    <dbReference type="NCBI Taxonomy" id="1263636"/>
    <lineage>
        <taxon>Bacteria</taxon>
        <taxon>Bacillati</taxon>
        <taxon>Actinomycetota</taxon>
        <taxon>Actinomycetes</taxon>
        <taxon>Micrococcales</taxon>
        <taxon>Microbacteriaceae</taxon>
        <taxon>Microbacterium</taxon>
    </lineage>
</organism>
<feature type="transmembrane region" description="Helical" evidence="1">
    <location>
        <begin position="172"/>
        <end position="192"/>
    </location>
</feature>
<gene>
    <name evidence="2" type="ORF">FB391_3701</name>
</gene>
<feature type="transmembrane region" description="Helical" evidence="1">
    <location>
        <begin position="242"/>
        <end position="264"/>
    </location>
</feature>
<feature type="transmembrane region" description="Helical" evidence="1">
    <location>
        <begin position="123"/>
        <end position="145"/>
    </location>
</feature>
<evidence type="ECO:0000256" key="1">
    <source>
        <dbReference type="SAM" id="Phobius"/>
    </source>
</evidence>
<dbReference type="EMBL" id="VFPE01000007">
    <property type="protein sequence ID" value="TQM19861.1"/>
    <property type="molecule type" value="Genomic_DNA"/>
</dbReference>